<organism evidence="2">
    <name type="scientific">Histophilus somni (strain 129Pt)</name>
    <name type="common">Haemophilus somnus</name>
    <dbReference type="NCBI Taxonomy" id="205914"/>
    <lineage>
        <taxon>Bacteria</taxon>
        <taxon>Pseudomonadati</taxon>
        <taxon>Pseudomonadota</taxon>
        <taxon>Gammaproteobacteria</taxon>
        <taxon>Pasteurellales</taxon>
        <taxon>Pasteurellaceae</taxon>
        <taxon>Histophilus</taxon>
    </lineage>
</organism>
<dbReference type="HOGENOM" id="CLU_092722_0_0_6"/>
<evidence type="ECO:0000256" key="1">
    <source>
        <dbReference type="SAM" id="SignalP"/>
    </source>
</evidence>
<dbReference type="AlphaFoldDB" id="Q0I1F6"/>
<feature type="chain" id="PRO_5004173479" description="Outer membrane protein beta-barrel domain-containing protein" evidence="1">
    <location>
        <begin position="20"/>
        <end position="255"/>
    </location>
</feature>
<proteinExistence type="predicted"/>
<protein>
    <recommendedName>
        <fullName evidence="3">Outer membrane protein beta-barrel domain-containing protein</fullName>
    </recommendedName>
</protein>
<name>Q0I1F6_HISS1</name>
<dbReference type="eggNOG" id="ENOG5031JZJ">
    <property type="taxonomic scope" value="Bacteria"/>
</dbReference>
<keyword evidence="1" id="KW-0732">Signal</keyword>
<dbReference type="KEGG" id="hso:HS_0337"/>
<accession>Q0I1F6</accession>
<feature type="signal peptide" evidence="1">
    <location>
        <begin position="1"/>
        <end position="19"/>
    </location>
</feature>
<evidence type="ECO:0008006" key="3">
    <source>
        <dbReference type="Google" id="ProtNLM"/>
    </source>
</evidence>
<sequence length="255" mass="28477">MRYKLSLVLLSMLPALSHAGGGNFNFYGKAGIDLTSRFETFQLTANNDGPPISAIPASSRKNTFSPSVFLEATYNVLPQTEIGLGLGYIKRKGFDHSASWFIKPAGGDGTYSPDPSKHSAIETYKINRYSSLPIYMVLKQNIVLNQNTKLYFTGNLGYSLNKIDDTKYNFYRDIDSPGTFKKDEELSKTRKMKAKNGLYLGLGVGLEYHSFLAEIGYYHTKSKVTRPNFVEGQGLVDQTTSYNNDAVRFSIGFKF</sequence>
<gene>
    <name evidence="2" type="ordered locus">HS_0337</name>
</gene>
<reference evidence="2" key="1">
    <citation type="submission" date="2006-08" db="EMBL/GenBank/DDBJ databases">
        <title>Complete genome sequence of Haemophilus somnus 129PT.</title>
        <authorList>
            <person name="Copeland A."/>
            <person name="Lucas S."/>
            <person name="Lapidus A."/>
            <person name="Barry K."/>
            <person name="Glavina del Rio T."/>
            <person name="Hammon N."/>
            <person name="Dalin E."/>
            <person name="Tice H."/>
            <person name="Pitluck S."/>
            <person name="Brettin T.S."/>
            <person name="Bruce D."/>
            <person name="Challacombe J.F."/>
            <person name="Chertkov O."/>
            <person name="Detter J.C."/>
            <person name="Gilna P."/>
            <person name="Han S."/>
            <person name="Misra M."/>
            <person name="Tapia R."/>
            <person name="Thayer N.N."/>
            <person name="Xie G."/>
            <person name="Inzana T.J."/>
            <person name="Duncan A.J."/>
            <person name="Siddaramppa S."/>
            <person name="Richardson P."/>
        </authorList>
    </citation>
    <scope>NUCLEOTIDE SEQUENCE</scope>
    <source>
        <strain evidence="2">129PT</strain>
    </source>
</reference>
<dbReference type="EMBL" id="CP000436">
    <property type="protein sequence ID" value="ABI24615.1"/>
    <property type="molecule type" value="Genomic_DNA"/>
</dbReference>
<evidence type="ECO:0000313" key="2">
    <source>
        <dbReference type="EMBL" id="ABI24615.1"/>
    </source>
</evidence>